<dbReference type="AlphaFoldDB" id="A0A9W4DNG7"/>
<keyword evidence="2 5" id="KW-0238">DNA-binding</keyword>
<protein>
    <submittedName>
        <fullName evidence="5">DNA-binding transcriptional regulator, ArsR family</fullName>
    </submittedName>
</protein>
<evidence type="ECO:0000256" key="1">
    <source>
        <dbReference type="ARBA" id="ARBA00023015"/>
    </source>
</evidence>
<dbReference type="InterPro" id="IPR011991">
    <property type="entry name" value="ArsR-like_HTH"/>
</dbReference>
<evidence type="ECO:0000313" key="5">
    <source>
        <dbReference type="EMBL" id="CAG6390649.1"/>
    </source>
</evidence>
<sequence length="334" mass="35524">MLSLRFTIEDLLQVRFAPEPAPLIEAGLALAVLHAGSHEPSLAHWRGRTVTGLSTRSESAVGRVAGLLRPDGLGPTFLDPPIADLSEALDKVSTVSRQQTTAELERLWQGRSRPGGAWRSAVEHHEAPAWRELVASLAECWRAVLEPWWPRLREGYAGDVAWRGRVQQEQGLRAMLAGLFPGAAWSGADLRLPGPRTATVDVGGAGLTLMPSLLWRGVPLRTRHPDGSLLLVYSALTPLPLLPEPDRGADPLAGLLGTTRAQALHLLADPHTTTGLARTLGVSAGSASAHAKTLRAAGLVATVREGKEVRHTCTRLGRLLLAGGTLPADHGPDG</sequence>
<dbReference type="Proteomes" id="UP001152519">
    <property type="component" value="Unassembled WGS sequence"/>
</dbReference>
<dbReference type="InterPro" id="IPR036388">
    <property type="entry name" value="WH-like_DNA-bd_sf"/>
</dbReference>
<accession>A0A9W4DNG7</accession>
<keyword evidence="1" id="KW-0805">Transcription regulation</keyword>
<evidence type="ECO:0000256" key="2">
    <source>
        <dbReference type="ARBA" id="ARBA00023125"/>
    </source>
</evidence>
<proteinExistence type="predicted"/>
<comment type="caution">
    <text evidence="5">The sequence shown here is derived from an EMBL/GenBank/DDBJ whole genome shotgun (WGS) entry which is preliminary data.</text>
</comment>
<dbReference type="SMART" id="SM00418">
    <property type="entry name" value="HTH_ARSR"/>
    <property type="match status" value="1"/>
</dbReference>
<dbReference type="GO" id="GO:0003700">
    <property type="term" value="F:DNA-binding transcription factor activity"/>
    <property type="evidence" value="ECO:0007669"/>
    <property type="project" value="InterPro"/>
</dbReference>
<dbReference type="Gene3D" id="1.10.10.10">
    <property type="entry name" value="Winged helix-like DNA-binding domain superfamily/Winged helix DNA-binding domain"/>
    <property type="match status" value="1"/>
</dbReference>
<name>A0A9W4DNG7_9ACTN</name>
<dbReference type="RefSeq" id="WP_251483592.1">
    <property type="nucleotide sequence ID" value="NZ_CAJSLV010000001.1"/>
</dbReference>
<dbReference type="SUPFAM" id="SSF46785">
    <property type="entry name" value="Winged helix' DNA-binding domain"/>
    <property type="match status" value="1"/>
</dbReference>
<evidence type="ECO:0000313" key="6">
    <source>
        <dbReference type="Proteomes" id="UP001152519"/>
    </source>
</evidence>
<dbReference type="EMBL" id="CAJSLV010000001">
    <property type="protein sequence ID" value="CAG6390649.1"/>
    <property type="molecule type" value="Genomic_DNA"/>
</dbReference>
<reference evidence="5" key="1">
    <citation type="submission" date="2021-05" db="EMBL/GenBank/DDBJ databases">
        <authorList>
            <person name="Arsene-Ploetze F."/>
        </authorList>
    </citation>
    <scope>NUCLEOTIDE SEQUENCE</scope>
    <source>
        <strain evidence="5">DSM 42138</strain>
    </source>
</reference>
<evidence type="ECO:0000256" key="3">
    <source>
        <dbReference type="ARBA" id="ARBA00023163"/>
    </source>
</evidence>
<dbReference type="CDD" id="cd00090">
    <property type="entry name" value="HTH_ARSR"/>
    <property type="match status" value="1"/>
</dbReference>
<dbReference type="PANTHER" id="PTHR43132:SF8">
    <property type="entry name" value="HTH-TYPE TRANSCRIPTIONAL REGULATOR KMTR"/>
    <property type="match status" value="1"/>
</dbReference>
<dbReference type="InterPro" id="IPR051011">
    <property type="entry name" value="Metal_resp_trans_reg"/>
</dbReference>
<evidence type="ECO:0000259" key="4">
    <source>
        <dbReference type="SMART" id="SM00418"/>
    </source>
</evidence>
<dbReference type="GO" id="GO:0003677">
    <property type="term" value="F:DNA binding"/>
    <property type="evidence" value="ECO:0007669"/>
    <property type="project" value="UniProtKB-KW"/>
</dbReference>
<feature type="domain" description="HTH arsR-type" evidence="4">
    <location>
        <begin position="254"/>
        <end position="325"/>
    </location>
</feature>
<keyword evidence="6" id="KW-1185">Reference proteome</keyword>
<dbReference type="PANTHER" id="PTHR43132">
    <property type="entry name" value="ARSENICAL RESISTANCE OPERON REPRESSOR ARSR-RELATED"/>
    <property type="match status" value="1"/>
</dbReference>
<dbReference type="InterPro" id="IPR036390">
    <property type="entry name" value="WH_DNA-bd_sf"/>
</dbReference>
<keyword evidence="3" id="KW-0804">Transcription</keyword>
<gene>
    <name evidence="5" type="ORF">SCOCK_10117</name>
</gene>
<dbReference type="InterPro" id="IPR001845">
    <property type="entry name" value="HTH_ArsR_DNA-bd_dom"/>
</dbReference>
<organism evidence="5 6">
    <name type="scientific">Actinacidiphila cocklensis</name>
    <dbReference type="NCBI Taxonomy" id="887465"/>
    <lineage>
        <taxon>Bacteria</taxon>
        <taxon>Bacillati</taxon>
        <taxon>Actinomycetota</taxon>
        <taxon>Actinomycetes</taxon>
        <taxon>Kitasatosporales</taxon>
        <taxon>Streptomycetaceae</taxon>
        <taxon>Actinacidiphila</taxon>
    </lineage>
</organism>